<dbReference type="EMBL" id="MK962305">
    <property type="protein sequence ID" value="QHJ90673.1"/>
    <property type="molecule type" value="Genomic_DNA"/>
</dbReference>
<evidence type="ECO:0000313" key="1">
    <source>
        <dbReference type="EMBL" id="QHJ90673.1"/>
    </source>
</evidence>
<geneLocation type="plasmid" evidence="1">
    <name>pYZUC2624.1</name>
</geneLocation>
<keyword evidence="1" id="KW-0614">Plasmid</keyword>
<name>A0A6D1NXL9_ECOLX</name>
<sequence length="167" mass="18859">MSESISRFDHYQRTAAIRWGASASELAVLADLKLTRVLSGILTIIRLFDRLPPVPHLYRFECLQHWSHVSFQIREWRSDLSHTNQTHITQIHIFNFNLGSTMPRIIDGNASVSAVLSYVVFITAVSGSLPYTLFASIRDVPFSHCFTVKCTFTCGVVITPHCTFKGT</sequence>
<organism evidence="1">
    <name type="scientific">Escherichia coli</name>
    <dbReference type="NCBI Taxonomy" id="562"/>
    <lineage>
        <taxon>Bacteria</taxon>
        <taxon>Pseudomonadati</taxon>
        <taxon>Pseudomonadota</taxon>
        <taxon>Gammaproteobacteria</taxon>
        <taxon>Enterobacterales</taxon>
        <taxon>Enterobacteriaceae</taxon>
        <taxon>Escherichia</taxon>
    </lineage>
</organism>
<reference evidence="1" key="1">
    <citation type="submission" date="2019-05" db="EMBL/GenBank/DDBJ databases">
        <title>A multi-drug resistance Escherichia coli co-producting mcr-1,mcr-3 and blaCTX-M from swine in china.</title>
        <authorList>
            <person name="Sun D."/>
            <person name="Jiao X."/>
            <person name="Chen X."/>
        </authorList>
    </citation>
    <scope>NUCLEOTIDE SEQUENCE</scope>
    <source>
        <strain evidence="1">YZUC2624</strain>
        <plasmid evidence="1">pYZUC2624.1</plasmid>
    </source>
</reference>
<accession>A0A6D1NXL9</accession>
<dbReference type="AlphaFoldDB" id="A0A6D1NXL9"/>
<proteinExistence type="predicted"/>
<protein>
    <submittedName>
        <fullName evidence="1">Uncharacterized protein</fullName>
    </submittedName>
</protein>